<dbReference type="AlphaFoldDB" id="A0A927H734"/>
<sequence length="45" mass="5144">MFDFVSIFDSIISPLGLIDVEEGERIGEACKKEGHEEREGDFNRK</sequence>
<proteinExistence type="predicted"/>
<comment type="caution">
    <text evidence="1">The sequence shown here is derived from an EMBL/GenBank/DDBJ whole genome shotgun (WGS) entry which is preliminary data.</text>
</comment>
<protein>
    <submittedName>
        <fullName evidence="1">Uncharacterized protein</fullName>
    </submittedName>
</protein>
<evidence type="ECO:0000313" key="2">
    <source>
        <dbReference type="Proteomes" id="UP000632125"/>
    </source>
</evidence>
<dbReference type="EMBL" id="JACXIY010000022">
    <property type="protein sequence ID" value="MBD2870620.1"/>
    <property type="molecule type" value="Genomic_DNA"/>
</dbReference>
<accession>A0A927H734</accession>
<name>A0A927H734_9BACL</name>
<gene>
    <name evidence="1" type="ORF">IDH41_18725</name>
</gene>
<dbReference type="Proteomes" id="UP000632125">
    <property type="component" value="Unassembled WGS sequence"/>
</dbReference>
<reference evidence="1" key="1">
    <citation type="submission" date="2020-09" db="EMBL/GenBank/DDBJ databases">
        <title>A novel bacterium of genus Paenibacillus, isolated from South China Sea.</title>
        <authorList>
            <person name="Huang H."/>
            <person name="Mo K."/>
            <person name="Hu Y."/>
        </authorList>
    </citation>
    <scope>NUCLEOTIDE SEQUENCE</scope>
    <source>
        <strain evidence="1">IB182493</strain>
    </source>
</reference>
<organism evidence="1 2">
    <name type="scientific">Paenibacillus arenilitoris</name>
    <dbReference type="NCBI Taxonomy" id="2772299"/>
    <lineage>
        <taxon>Bacteria</taxon>
        <taxon>Bacillati</taxon>
        <taxon>Bacillota</taxon>
        <taxon>Bacilli</taxon>
        <taxon>Bacillales</taxon>
        <taxon>Paenibacillaceae</taxon>
        <taxon>Paenibacillus</taxon>
    </lineage>
</organism>
<dbReference type="RefSeq" id="WP_190863696.1">
    <property type="nucleotide sequence ID" value="NZ_JACXIY010000022.1"/>
</dbReference>
<keyword evidence="2" id="KW-1185">Reference proteome</keyword>
<evidence type="ECO:0000313" key="1">
    <source>
        <dbReference type="EMBL" id="MBD2870620.1"/>
    </source>
</evidence>